<feature type="domain" description="Cytidyltransferase-like" evidence="3">
    <location>
        <begin position="9"/>
        <end position="130"/>
    </location>
</feature>
<dbReference type="PANTHER" id="PTHR43793:SF1">
    <property type="entry name" value="FAD SYNTHASE"/>
    <property type="match status" value="1"/>
</dbReference>
<evidence type="ECO:0000313" key="16">
    <source>
        <dbReference type="Proteomes" id="UP000547643"/>
    </source>
</evidence>
<comment type="caution">
    <text evidence="4">The sequence shown here is derived from an EMBL/GenBank/DDBJ whole genome shotgun (WGS) entry which is preliminary data.</text>
</comment>
<evidence type="ECO:0000259" key="3">
    <source>
        <dbReference type="Pfam" id="PF01467"/>
    </source>
</evidence>
<dbReference type="Proteomes" id="UP000541955">
    <property type="component" value="Unassembled WGS sequence"/>
</dbReference>
<evidence type="ECO:0000256" key="1">
    <source>
        <dbReference type="ARBA" id="ARBA00022679"/>
    </source>
</evidence>
<dbReference type="AlphaFoldDB" id="A0A099WGT6"/>
<dbReference type="Proteomes" id="UP000553016">
    <property type="component" value="Unassembled WGS sequence"/>
</dbReference>
<dbReference type="EMBL" id="JAARYY010000009">
    <property type="protein sequence ID" value="MBC2245258.1"/>
    <property type="molecule type" value="Genomic_DNA"/>
</dbReference>
<evidence type="ECO:0000313" key="8">
    <source>
        <dbReference type="EMBL" id="MBC2118305.1"/>
    </source>
</evidence>
<dbReference type="RefSeq" id="WP_036084118.1">
    <property type="nucleotide sequence ID" value="NZ_CBCSHQ010000020.1"/>
</dbReference>
<dbReference type="PANTHER" id="PTHR43793">
    <property type="entry name" value="FAD SYNTHASE"/>
    <property type="match status" value="1"/>
</dbReference>
<dbReference type="EMBL" id="JAARUV010000001">
    <property type="protein sequence ID" value="MBC1778512.1"/>
    <property type="molecule type" value="Genomic_DNA"/>
</dbReference>
<name>A0A099WGT6_9LIST</name>
<evidence type="ECO:0000313" key="15">
    <source>
        <dbReference type="Proteomes" id="UP000541955"/>
    </source>
</evidence>
<evidence type="ECO:0000256" key="2">
    <source>
        <dbReference type="ARBA" id="ARBA00022695"/>
    </source>
</evidence>
<evidence type="ECO:0000313" key="14">
    <source>
        <dbReference type="Proteomes" id="UP000541735"/>
    </source>
</evidence>
<dbReference type="GO" id="GO:0016779">
    <property type="term" value="F:nucleotidyltransferase activity"/>
    <property type="evidence" value="ECO:0007669"/>
    <property type="project" value="UniProtKB-KW"/>
</dbReference>
<evidence type="ECO:0000313" key="7">
    <source>
        <dbReference type="EMBL" id="MBC1778512.1"/>
    </source>
</evidence>
<keyword evidence="1 4" id="KW-0808">Transferase</keyword>
<evidence type="ECO:0000313" key="12">
    <source>
        <dbReference type="Proteomes" id="UP000029844"/>
    </source>
</evidence>
<evidence type="ECO:0000313" key="6">
    <source>
        <dbReference type="EMBL" id="MBC1565007.1"/>
    </source>
</evidence>
<evidence type="ECO:0000313" key="13">
    <source>
        <dbReference type="Proteomes" id="UP000529446"/>
    </source>
</evidence>
<dbReference type="SUPFAM" id="SSF52374">
    <property type="entry name" value="Nucleotidylyl transferase"/>
    <property type="match status" value="1"/>
</dbReference>
<dbReference type="Pfam" id="PF01467">
    <property type="entry name" value="CTP_transf_like"/>
    <property type="match status" value="1"/>
</dbReference>
<dbReference type="Proteomes" id="UP000550367">
    <property type="component" value="Unassembled WGS sequence"/>
</dbReference>
<evidence type="ECO:0000313" key="4">
    <source>
        <dbReference type="EMBL" id="KGL43355.1"/>
    </source>
</evidence>
<dbReference type="EMBL" id="JAARRW010000001">
    <property type="protein sequence ID" value="MBC1561219.1"/>
    <property type="molecule type" value="Genomic_DNA"/>
</dbReference>
<keyword evidence="2 4" id="KW-0548">Nucleotidyltransferase</keyword>
<dbReference type="Proteomes" id="UP000029844">
    <property type="component" value="Unassembled WGS sequence"/>
</dbReference>
<evidence type="ECO:0000313" key="19">
    <source>
        <dbReference type="Proteomes" id="UP000586951"/>
    </source>
</evidence>
<sequence length="143" mass="16281">MKKYKLGYTSGVFDLFHIGHLNILKKAKEQCEHLIVAVSTDELVQSYKNKTPVIPFAERLEIVQAISFVDEVTAQTTRDKIAAMEKFQFDVMFVGSDWKGSPLFTETERILKANDVDVVYFPYTSNTSSTLLTQTLNKIVQTH</sequence>
<dbReference type="Proteomes" id="UP000529446">
    <property type="component" value="Unassembled WGS sequence"/>
</dbReference>
<organism evidence="4 12">
    <name type="scientific">Listeria booriae</name>
    <dbReference type="NCBI Taxonomy" id="1552123"/>
    <lineage>
        <taxon>Bacteria</taxon>
        <taxon>Bacillati</taxon>
        <taxon>Bacillota</taxon>
        <taxon>Bacilli</taxon>
        <taxon>Bacillales</taxon>
        <taxon>Listeriaceae</taxon>
        <taxon>Listeria</taxon>
    </lineage>
</organism>
<evidence type="ECO:0000313" key="9">
    <source>
        <dbReference type="EMBL" id="MBC2176567.1"/>
    </source>
</evidence>
<protein>
    <submittedName>
        <fullName evidence="5">Adenylyltransferase/cytidyltransferase family protein</fullName>
    </submittedName>
    <submittedName>
        <fullName evidence="4">Glycerol-3-phosphate cytidylyltransferase</fullName>
    </submittedName>
</protein>
<evidence type="ECO:0000313" key="10">
    <source>
        <dbReference type="EMBL" id="MBC2241756.1"/>
    </source>
</evidence>
<dbReference type="InterPro" id="IPR050385">
    <property type="entry name" value="Archaeal_FAD_synthase"/>
</dbReference>
<dbReference type="eggNOG" id="COG0615">
    <property type="taxonomic scope" value="Bacteria"/>
</dbReference>
<reference evidence="13 14" key="2">
    <citation type="submission" date="2020-03" db="EMBL/GenBank/DDBJ databases">
        <title>Soil Listeria distribution.</title>
        <authorList>
            <person name="Liao J."/>
            <person name="Wiedmann M."/>
        </authorList>
    </citation>
    <scope>NUCLEOTIDE SEQUENCE [LARGE SCALE GENOMIC DNA]</scope>
    <source>
        <strain evidence="10 18">FSL L7-0149</strain>
        <strain evidence="11 17">FSL L7-0153</strain>
        <strain evidence="9 14">FSL L7-0259</strain>
        <strain evidence="8 13">FSL L7-0360</strain>
        <strain evidence="7 16">FSL L7-1017</strain>
        <strain evidence="5 15">FSL L7-1387</strain>
        <strain evidence="6 19">FSL L7-1427</strain>
    </source>
</reference>
<dbReference type="InterPro" id="IPR014729">
    <property type="entry name" value="Rossmann-like_a/b/a_fold"/>
</dbReference>
<keyword evidence="12" id="KW-1185">Reference proteome</keyword>
<dbReference type="Proteomes" id="UP000586951">
    <property type="component" value="Unassembled WGS sequence"/>
</dbReference>
<proteinExistence type="predicted"/>
<reference evidence="4 12" key="1">
    <citation type="submission" date="2014-05" db="EMBL/GenBank/DDBJ databases">
        <title>Novel Listeriaceae from food processing environments.</title>
        <authorList>
            <person name="den Bakker H.C."/>
        </authorList>
    </citation>
    <scope>NUCLEOTIDE SEQUENCE [LARGE SCALE GENOMIC DNA]</scope>
    <source>
        <strain evidence="4 12">FSL A5-0281</strain>
    </source>
</reference>
<dbReference type="NCBIfam" id="TIGR00125">
    <property type="entry name" value="cyt_tran_rel"/>
    <property type="match status" value="1"/>
</dbReference>
<evidence type="ECO:0000313" key="17">
    <source>
        <dbReference type="Proteomes" id="UP000550367"/>
    </source>
</evidence>
<dbReference type="Proteomes" id="UP000547643">
    <property type="component" value="Unassembled WGS sequence"/>
</dbReference>
<dbReference type="EMBL" id="JNFA01000006">
    <property type="protein sequence ID" value="KGL43355.1"/>
    <property type="molecule type" value="Genomic_DNA"/>
</dbReference>
<dbReference type="EMBL" id="JAARYD010000003">
    <property type="protein sequence ID" value="MBC2176567.1"/>
    <property type="molecule type" value="Genomic_DNA"/>
</dbReference>
<dbReference type="STRING" id="1552123.EP57_03125"/>
<dbReference type="GeneID" id="58716419"/>
<dbReference type="Proteomes" id="UP000541735">
    <property type="component" value="Unassembled WGS sequence"/>
</dbReference>
<dbReference type="EMBL" id="JAARRU010000001">
    <property type="protein sequence ID" value="MBC1565007.1"/>
    <property type="molecule type" value="Genomic_DNA"/>
</dbReference>
<accession>A0A099WGT6</accession>
<dbReference type="EMBL" id="JAARZA010000007">
    <property type="protein sequence ID" value="MBC2241756.1"/>
    <property type="molecule type" value="Genomic_DNA"/>
</dbReference>
<dbReference type="OrthoDB" id="9802794at2"/>
<dbReference type="InterPro" id="IPR004821">
    <property type="entry name" value="Cyt_trans-like"/>
</dbReference>
<evidence type="ECO:0000313" key="5">
    <source>
        <dbReference type="EMBL" id="MBC1561219.1"/>
    </source>
</evidence>
<evidence type="ECO:0000313" key="18">
    <source>
        <dbReference type="Proteomes" id="UP000553016"/>
    </source>
</evidence>
<gene>
    <name evidence="4" type="ORF">EP57_03125</name>
    <name evidence="5" type="ORF">HB902_03965</name>
    <name evidence="6" type="ORF">HB907_06265</name>
    <name evidence="7" type="ORF">HCA46_06615</name>
    <name evidence="8" type="ORF">HCB06_16850</name>
    <name evidence="11" type="ORF">HCB25_14330</name>
    <name evidence="9" type="ORF">HCB27_08060</name>
    <name evidence="10" type="ORF">HCB35_14840</name>
</gene>
<evidence type="ECO:0000313" key="11">
    <source>
        <dbReference type="EMBL" id="MBC2245258.1"/>
    </source>
</evidence>
<dbReference type="Gene3D" id="3.40.50.620">
    <property type="entry name" value="HUPs"/>
    <property type="match status" value="1"/>
</dbReference>
<dbReference type="EMBL" id="JAARXI010000014">
    <property type="protein sequence ID" value="MBC2118305.1"/>
    <property type="molecule type" value="Genomic_DNA"/>
</dbReference>